<organism evidence="1 2">
    <name type="scientific">Rurimicrobium arvi</name>
    <dbReference type="NCBI Taxonomy" id="2049916"/>
    <lineage>
        <taxon>Bacteria</taxon>
        <taxon>Pseudomonadati</taxon>
        <taxon>Bacteroidota</taxon>
        <taxon>Chitinophagia</taxon>
        <taxon>Chitinophagales</taxon>
        <taxon>Chitinophagaceae</taxon>
        <taxon>Rurimicrobium</taxon>
    </lineage>
</organism>
<protein>
    <recommendedName>
        <fullName evidence="3">Nucleotidyltransferase</fullName>
    </recommendedName>
</protein>
<name>A0ABP8MXH8_9BACT</name>
<reference evidence="2" key="1">
    <citation type="journal article" date="2019" name="Int. J. Syst. Evol. Microbiol.">
        <title>The Global Catalogue of Microorganisms (GCM) 10K type strain sequencing project: providing services to taxonomists for standard genome sequencing and annotation.</title>
        <authorList>
            <consortium name="The Broad Institute Genomics Platform"/>
            <consortium name="The Broad Institute Genome Sequencing Center for Infectious Disease"/>
            <person name="Wu L."/>
            <person name="Ma J."/>
        </authorList>
    </citation>
    <scope>NUCLEOTIDE SEQUENCE [LARGE SCALE GENOMIC DNA]</scope>
    <source>
        <strain evidence="2">JCM 31921</strain>
    </source>
</reference>
<comment type="caution">
    <text evidence="1">The sequence shown here is derived from an EMBL/GenBank/DDBJ whole genome shotgun (WGS) entry which is preliminary data.</text>
</comment>
<evidence type="ECO:0008006" key="3">
    <source>
        <dbReference type="Google" id="ProtNLM"/>
    </source>
</evidence>
<dbReference type="SUPFAM" id="SSF81301">
    <property type="entry name" value="Nucleotidyltransferase"/>
    <property type="match status" value="1"/>
</dbReference>
<dbReference type="Proteomes" id="UP001501410">
    <property type="component" value="Unassembled WGS sequence"/>
</dbReference>
<gene>
    <name evidence="1" type="ORF">GCM10023092_21750</name>
</gene>
<accession>A0ABP8MXH8</accession>
<evidence type="ECO:0000313" key="2">
    <source>
        <dbReference type="Proteomes" id="UP001501410"/>
    </source>
</evidence>
<dbReference type="RefSeq" id="WP_344826769.1">
    <property type="nucleotide sequence ID" value="NZ_BAABEZ010000022.1"/>
</dbReference>
<keyword evidence="2" id="KW-1185">Reference proteome</keyword>
<sequence length="340" mass="38898">MNKAPKYALTGALAVGLGNALYNAIQQPNNQNSEQKFDWIECFAAFCKGALVGGAAGFAIGYVRDNEMTSILSSIGGLDRVVENVLEEYSDTCTFLERKAEKIQRLLYAEFQEELNKYPTINGSAERDTAIVGSDIDIQLKLKKEAVFIDEMKPLIMDFLIGLKDRHLEKIRDQEYSIGLFFRYKGEVKRIDVVPTRAVYNDKDQVYIYSSVSKKIRKTNPVKQSQALRFTEKQRKIIKILKGWKKENNLKLPSVLIEHLVKRAFSELRISRGLSNSLLDVLEYIASRIKSIRIVDPANSNNIISNCLTLQEKKEISNFCFQMVNSIKRDERNILDYFKI</sequence>
<proteinExistence type="predicted"/>
<evidence type="ECO:0000313" key="1">
    <source>
        <dbReference type="EMBL" id="GAA4456471.1"/>
    </source>
</evidence>
<dbReference type="InterPro" id="IPR043519">
    <property type="entry name" value="NT_sf"/>
</dbReference>
<dbReference type="EMBL" id="BAABEZ010000022">
    <property type="protein sequence ID" value="GAA4456471.1"/>
    <property type="molecule type" value="Genomic_DNA"/>
</dbReference>